<evidence type="ECO:0000313" key="2">
    <source>
        <dbReference type="EMBL" id="WZN39446.1"/>
    </source>
</evidence>
<keyword evidence="1" id="KW-1133">Transmembrane helix</keyword>
<sequence>MPQKGKDIADELKQVSPGLPELGDTPGYGLPYAYFDRFPDILMDRVRNLAAEEEVTDELMEIAPILASIPRKTAPFYTPHGYFKGLDRQLIQGSGKEPTTKVIPIGRKIRLFKRCLAAAAIAGVVVVSAIWGVREWTGSSIDRKMAQISDQEIVDFLQYRSDDFDDDNIFANVSLEAGMPSVLPEELSTEEIDLMLEDNLLRQTQLNN</sequence>
<dbReference type="Proteomes" id="UP001485459">
    <property type="component" value="Chromosome"/>
</dbReference>
<name>A0ABZ2YKM5_9BACT</name>
<evidence type="ECO:0000256" key="1">
    <source>
        <dbReference type="SAM" id="Phobius"/>
    </source>
</evidence>
<proteinExistence type="predicted"/>
<keyword evidence="3" id="KW-1185">Reference proteome</keyword>
<reference evidence="3" key="1">
    <citation type="submission" date="2024-03" db="EMBL/GenBank/DDBJ databases">
        <title>Chitinophaga horti sp. nov., isolated from garden soil.</title>
        <authorList>
            <person name="Lee D.S."/>
            <person name="Han D.M."/>
            <person name="Baek J.H."/>
            <person name="Choi D.G."/>
            <person name="Jeon J.H."/>
            <person name="Jeon C.O."/>
        </authorList>
    </citation>
    <scope>NUCLEOTIDE SEQUENCE [LARGE SCALE GENOMIC DNA]</scope>
    <source>
        <strain evidence="3">GPA1</strain>
    </source>
</reference>
<gene>
    <name evidence="2" type="ORF">WJU16_15700</name>
</gene>
<keyword evidence="1" id="KW-0472">Membrane</keyword>
<accession>A0ABZ2YKM5</accession>
<dbReference type="RefSeq" id="WP_341834432.1">
    <property type="nucleotide sequence ID" value="NZ_CP149822.1"/>
</dbReference>
<organism evidence="2 3">
    <name type="scientific">Chitinophaga pollutisoli</name>
    <dbReference type="NCBI Taxonomy" id="3133966"/>
    <lineage>
        <taxon>Bacteria</taxon>
        <taxon>Pseudomonadati</taxon>
        <taxon>Bacteroidota</taxon>
        <taxon>Chitinophagia</taxon>
        <taxon>Chitinophagales</taxon>
        <taxon>Chitinophagaceae</taxon>
        <taxon>Chitinophaga</taxon>
    </lineage>
</organism>
<feature type="transmembrane region" description="Helical" evidence="1">
    <location>
        <begin position="115"/>
        <end position="133"/>
    </location>
</feature>
<protein>
    <submittedName>
        <fullName evidence="2">Uncharacterized protein</fullName>
    </submittedName>
</protein>
<evidence type="ECO:0000313" key="3">
    <source>
        <dbReference type="Proteomes" id="UP001485459"/>
    </source>
</evidence>
<keyword evidence="1" id="KW-0812">Transmembrane</keyword>
<dbReference type="EMBL" id="CP149822">
    <property type="protein sequence ID" value="WZN39446.1"/>
    <property type="molecule type" value="Genomic_DNA"/>
</dbReference>